<keyword evidence="5 6" id="KW-0472">Membrane</keyword>
<dbReference type="Pfam" id="PF00884">
    <property type="entry name" value="Sulfatase"/>
    <property type="match status" value="1"/>
</dbReference>
<dbReference type="EMBL" id="BMEO01000013">
    <property type="protein sequence ID" value="GGG01041.1"/>
    <property type="molecule type" value="Genomic_DNA"/>
</dbReference>
<dbReference type="AlphaFoldDB" id="A0A917CWS8"/>
<evidence type="ECO:0000256" key="2">
    <source>
        <dbReference type="ARBA" id="ARBA00022475"/>
    </source>
</evidence>
<feature type="domain" description="Sulfatase N-terminal" evidence="7">
    <location>
        <begin position="134"/>
        <end position="359"/>
    </location>
</feature>
<evidence type="ECO:0000256" key="4">
    <source>
        <dbReference type="ARBA" id="ARBA00022989"/>
    </source>
</evidence>
<reference evidence="8" key="2">
    <citation type="submission" date="2020-09" db="EMBL/GenBank/DDBJ databases">
        <authorList>
            <person name="Sun Q."/>
            <person name="Zhou Y."/>
        </authorList>
    </citation>
    <scope>NUCLEOTIDE SEQUENCE</scope>
    <source>
        <strain evidence="8">CGMCC 1.12181</strain>
    </source>
</reference>
<evidence type="ECO:0000256" key="3">
    <source>
        <dbReference type="ARBA" id="ARBA00022692"/>
    </source>
</evidence>
<evidence type="ECO:0000313" key="8">
    <source>
        <dbReference type="EMBL" id="GGG01041.1"/>
    </source>
</evidence>
<protein>
    <recommendedName>
        <fullName evidence="7">Sulfatase N-terminal domain-containing protein</fullName>
    </recommendedName>
</protein>
<organism evidence="8 9">
    <name type="scientific">Marinicella pacifica</name>
    <dbReference type="NCBI Taxonomy" id="1171543"/>
    <lineage>
        <taxon>Bacteria</taxon>
        <taxon>Pseudomonadati</taxon>
        <taxon>Pseudomonadota</taxon>
        <taxon>Gammaproteobacteria</taxon>
        <taxon>Lysobacterales</taxon>
        <taxon>Marinicellaceae</taxon>
        <taxon>Marinicella</taxon>
    </lineage>
</organism>
<dbReference type="Gene3D" id="3.40.720.10">
    <property type="entry name" value="Alkaline Phosphatase, subunit A"/>
    <property type="match status" value="1"/>
</dbReference>
<keyword evidence="2" id="KW-1003">Cell membrane</keyword>
<keyword evidence="9" id="KW-1185">Reference proteome</keyword>
<dbReference type="PANTHER" id="PTHR47371:SF3">
    <property type="entry name" value="PHOSPHOGLYCEROL TRANSFERASE I"/>
    <property type="match status" value="1"/>
</dbReference>
<reference evidence="8" key="1">
    <citation type="journal article" date="2014" name="Int. J. Syst. Evol. Microbiol.">
        <title>Complete genome sequence of Corynebacterium casei LMG S-19264T (=DSM 44701T), isolated from a smear-ripened cheese.</title>
        <authorList>
            <consortium name="US DOE Joint Genome Institute (JGI-PGF)"/>
            <person name="Walter F."/>
            <person name="Albersmeier A."/>
            <person name="Kalinowski J."/>
            <person name="Ruckert C."/>
        </authorList>
    </citation>
    <scope>NUCLEOTIDE SEQUENCE</scope>
    <source>
        <strain evidence="8">CGMCC 1.12181</strain>
    </source>
</reference>
<feature type="transmembrane region" description="Helical" evidence="6">
    <location>
        <begin position="31"/>
        <end position="50"/>
    </location>
</feature>
<dbReference type="Proteomes" id="UP000605253">
    <property type="component" value="Unassembled WGS sequence"/>
</dbReference>
<dbReference type="CDD" id="cd16015">
    <property type="entry name" value="LTA_synthase"/>
    <property type="match status" value="1"/>
</dbReference>
<name>A0A917CWS8_9GAMM</name>
<dbReference type="GO" id="GO:0005886">
    <property type="term" value="C:plasma membrane"/>
    <property type="evidence" value="ECO:0007669"/>
    <property type="project" value="UniProtKB-SubCell"/>
</dbReference>
<keyword evidence="3 6" id="KW-0812">Transmembrane</keyword>
<comment type="subcellular location">
    <subcellularLocation>
        <location evidence="1">Cell membrane</location>
        <topology evidence="1">Multi-pass membrane protein</topology>
    </subcellularLocation>
</comment>
<dbReference type="InterPro" id="IPR017850">
    <property type="entry name" value="Alkaline_phosphatase_core_sf"/>
</dbReference>
<evidence type="ECO:0000256" key="1">
    <source>
        <dbReference type="ARBA" id="ARBA00004651"/>
    </source>
</evidence>
<gene>
    <name evidence="8" type="ORF">GCM10011365_22910</name>
</gene>
<dbReference type="InterPro" id="IPR000917">
    <property type="entry name" value="Sulfatase_N"/>
</dbReference>
<dbReference type="SUPFAM" id="SSF53649">
    <property type="entry name" value="Alkaline phosphatase-like"/>
    <property type="match status" value="1"/>
</dbReference>
<proteinExistence type="predicted"/>
<sequence length="631" mass="72344">MVLIDFSGRGFTDEVFFHMEWESVRIGLNDYFWLLLSFFVLLFFYVYLIRKIYKKLPTLNQRLIITVLAIGLTLLILPLTGYARLYNSTLDFLRIDASNLDEQRIKQYVELGVMKNDRITPRMNLHAETQVGSKNLILIYLESFNEGLTQHPKFPDLTPNLNQLSEQFQSFKHLSSSYVTIEGIISSQCGTLLPMTAGNNTFLRSGQLLSRMPCLGDVLKKAGYNQYYLGGAAMEFAGKGQFFEDHGYDYVWGWEYWREQGMKQRAGVWGLSDTELFEQAIKVIETADKAKPYNLTLLTLGTHLPGYPYAECLPYKESNDNFIHAIHCTDQLLGQFFEKLNDKNLLENTLVVIVADHGVFPTPEMKSLFGDMVEDRTLIGLTNFTESLPDEVLSSYDLAPTILDMLDVRHNAGFLYGQSLFSDAKANQKYATRYSDWDIEKKTMIANKAGECTVAAKQLSWPLNSCDKKSLLAQTNKLLEFYSDKAPEEVLGCEVDIELKSKSQSSDNSNQLLIDDINHFKHFYYEGYSLNYFNLGNGFFVFELNADMKIMEHRYYKDTLLGTQQFLKWRHSNPNHLLVVVKTSNKEILKKLAINLDYEDMDIQVLQYIGNSLKSHHALNLDDSASLTTCF</sequence>
<dbReference type="InterPro" id="IPR050448">
    <property type="entry name" value="OpgB/LTA_synthase_biosynth"/>
</dbReference>
<feature type="transmembrane region" description="Helical" evidence="6">
    <location>
        <begin position="62"/>
        <end position="83"/>
    </location>
</feature>
<dbReference type="PANTHER" id="PTHR47371">
    <property type="entry name" value="LIPOTEICHOIC ACID SYNTHASE"/>
    <property type="match status" value="1"/>
</dbReference>
<evidence type="ECO:0000313" key="9">
    <source>
        <dbReference type="Proteomes" id="UP000605253"/>
    </source>
</evidence>
<keyword evidence="4 6" id="KW-1133">Transmembrane helix</keyword>
<comment type="caution">
    <text evidence="8">The sequence shown here is derived from an EMBL/GenBank/DDBJ whole genome shotgun (WGS) entry which is preliminary data.</text>
</comment>
<evidence type="ECO:0000256" key="5">
    <source>
        <dbReference type="ARBA" id="ARBA00023136"/>
    </source>
</evidence>
<evidence type="ECO:0000256" key="6">
    <source>
        <dbReference type="SAM" id="Phobius"/>
    </source>
</evidence>
<evidence type="ECO:0000259" key="7">
    <source>
        <dbReference type="Pfam" id="PF00884"/>
    </source>
</evidence>
<accession>A0A917CWS8</accession>